<evidence type="ECO:0000256" key="1">
    <source>
        <dbReference type="ARBA" id="ARBA00009437"/>
    </source>
</evidence>
<dbReference type="OrthoDB" id="9786526at2"/>
<evidence type="ECO:0000256" key="4">
    <source>
        <dbReference type="ARBA" id="ARBA00023163"/>
    </source>
</evidence>
<dbReference type="InterPro" id="IPR058163">
    <property type="entry name" value="LysR-type_TF_proteobact-type"/>
</dbReference>
<keyword evidence="4" id="KW-0804">Transcription</keyword>
<dbReference type="FunFam" id="1.10.10.10:FF:000001">
    <property type="entry name" value="LysR family transcriptional regulator"/>
    <property type="match status" value="1"/>
</dbReference>
<dbReference type="InterPro" id="IPR036388">
    <property type="entry name" value="WH-like_DNA-bd_sf"/>
</dbReference>
<dbReference type="Gene3D" id="3.40.190.290">
    <property type="match status" value="1"/>
</dbReference>
<dbReference type="RefSeq" id="WP_071494976.1">
    <property type="nucleotide sequence ID" value="NZ_MNPV01000002.1"/>
</dbReference>
<keyword evidence="3" id="KW-0238">DNA-binding</keyword>
<reference evidence="6 7" key="1">
    <citation type="submission" date="2016-10" db="EMBL/GenBank/DDBJ databases">
        <title>Pseudomonas lactis sp. nov. and Pseudomonas paralactis sp. nov., isolated from bovine raw milk.</title>
        <authorList>
            <person name="Von Neubeck M."/>
            <person name="Huptas C."/>
            <person name="Glueck C."/>
            <person name="Krewinkel M."/>
            <person name="Stoeckel M."/>
            <person name="Stressler T."/>
            <person name="Fischer L."/>
            <person name="Hinrichs J."/>
            <person name="Scherer S."/>
            <person name="Wenning M."/>
        </authorList>
    </citation>
    <scope>NUCLEOTIDE SEQUENCE [LARGE SCALE GENOMIC DNA]</scope>
    <source>
        <strain evidence="6 7">DSM 18862</strain>
    </source>
</reference>
<dbReference type="GO" id="GO:0006351">
    <property type="term" value="P:DNA-templated transcription"/>
    <property type="evidence" value="ECO:0007669"/>
    <property type="project" value="TreeGrafter"/>
</dbReference>
<dbReference type="Proteomes" id="UP000188559">
    <property type="component" value="Unassembled WGS sequence"/>
</dbReference>
<evidence type="ECO:0000313" key="6">
    <source>
        <dbReference type="EMBL" id="ONH46934.1"/>
    </source>
</evidence>
<dbReference type="GO" id="GO:0043565">
    <property type="term" value="F:sequence-specific DNA binding"/>
    <property type="evidence" value="ECO:0007669"/>
    <property type="project" value="TreeGrafter"/>
</dbReference>
<dbReference type="Pfam" id="PF00126">
    <property type="entry name" value="HTH_1"/>
    <property type="match status" value="1"/>
</dbReference>
<sequence length="307" mass="33272">MALDRLEAMRAFCRIVEVGSFSGAADALGLAKTTISGQVQALEHLLGIKLLHRTTRKVSPTTEGAAYYSRARAVIDDVDELETSVSQSRNIVRGRVRVEMPSPVGILLIVPALPDFAARFPDIHLDIGCSERVADLVQEGIDCAVRGGVVADADQVCRPVGQMRFCFCAAPAYLADVPPINEPADLPKHKHLGFKFPATDRRYVPTLRRGDQSFVLDHPPSMYFNNGSAMAAAALAGLGVAFLPAAEAAPHFNTGALVELLPQWQMASMPMSIVYPQTRHLSARVRAFTDWVAALMANDPLWALEQA</sequence>
<accession>A0A1V2JNZ7</accession>
<evidence type="ECO:0000256" key="2">
    <source>
        <dbReference type="ARBA" id="ARBA00023015"/>
    </source>
</evidence>
<name>A0A1V2JNZ7_PSEAZ</name>
<comment type="caution">
    <text evidence="6">The sequence shown here is derived from an EMBL/GenBank/DDBJ whole genome shotgun (WGS) entry which is preliminary data.</text>
</comment>
<gene>
    <name evidence="6" type="ORF">BLL37_08705</name>
</gene>
<dbReference type="PANTHER" id="PTHR30537">
    <property type="entry name" value="HTH-TYPE TRANSCRIPTIONAL REGULATOR"/>
    <property type="match status" value="1"/>
</dbReference>
<dbReference type="GO" id="GO:0003700">
    <property type="term" value="F:DNA-binding transcription factor activity"/>
    <property type="evidence" value="ECO:0007669"/>
    <property type="project" value="InterPro"/>
</dbReference>
<dbReference type="PANTHER" id="PTHR30537:SF72">
    <property type="entry name" value="LYSR FAMILY TRANSCRIPTIONAL REGULATOR"/>
    <property type="match status" value="1"/>
</dbReference>
<dbReference type="AlphaFoldDB" id="A0A1V2JNZ7"/>
<evidence type="ECO:0000259" key="5">
    <source>
        <dbReference type="PROSITE" id="PS50931"/>
    </source>
</evidence>
<evidence type="ECO:0000256" key="3">
    <source>
        <dbReference type="ARBA" id="ARBA00023125"/>
    </source>
</evidence>
<dbReference type="Pfam" id="PF03466">
    <property type="entry name" value="LysR_substrate"/>
    <property type="match status" value="1"/>
</dbReference>
<dbReference type="Gene3D" id="1.10.10.10">
    <property type="entry name" value="Winged helix-like DNA-binding domain superfamily/Winged helix DNA-binding domain"/>
    <property type="match status" value="1"/>
</dbReference>
<dbReference type="InterPro" id="IPR036390">
    <property type="entry name" value="WH_DNA-bd_sf"/>
</dbReference>
<proteinExistence type="inferred from homology"/>
<feature type="domain" description="HTH lysR-type" evidence="5">
    <location>
        <begin position="4"/>
        <end position="61"/>
    </location>
</feature>
<dbReference type="SUPFAM" id="SSF53850">
    <property type="entry name" value="Periplasmic binding protein-like II"/>
    <property type="match status" value="1"/>
</dbReference>
<dbReference type="EMBL" id="MNPV01000002">
    <property type="protein sequence ID" value="ONH46934.1"/>
    <property type="molecule type" value="Genomic_DNA"/>
</dbReference>
<keyword evidence="7" id="KW-1185">Reference proteome</keyword>
<dbReference type="InterPro" id="IPR000847">
    <property type="entry name" value="LysR_HTH_N"/>
</dbReference>
<dbReference type="InterPro" id="IPR005119">
    <property type="entry name" value="LysR_subst-bd"/>
</dbReference>
<protein>
    <submittedName>
        <fullName evidence="6">LysR family transcriptional regulator</fullName>
    </submittedName>
</protein>
<comment type="similarity">
    <text evidence="1">Belongs to the LysR transcriptional regulatory family.</text>
</comment>
<evidence type="ECO:0000313" key="7">
    <source>
        <dbReference type="Proteomes" id="UP000188559"/>
    </source>
</evidence>
<dbReference type="SUPFAM" id="SSF46785">
    <property type="entry name" value="Winged helix' DNA-binding domain"/>
    <property type="match status" value="1"/>
</dbReference>
<keyword evidence="2" id="KW-0805">Transcription regulation</keyword>
<organism evidence="6 7">
    <name type="scientific">Pseudomonas azotoformans</name>
    <dbReference type="NCBI Taxonomy" id="47878"/>
    <lineage>
        <taxon>Bacteria</taxon>
        <taxon>Pseudomonadati</taxon>
        <taxon>Pseudomonadota</taxon>
        <taxon>Gammaproteobacteria</taxon>
        <taxon>Pseudomonadales</taxon>
        <taxon>Pseudomonadaceae</taxon>
        <taxon>Pseudomonas</taxon>
    </lineage>
</organism>
<dbReference type="PROSITE" id="PS50931">
    <property type="entry name" value="HTH_LYSR"/>
    <property type="match status" value="1"/>
</dbReference>